<evidence type="ECO:0000313" key="3">
    <source>
        <dbReference type="Proteomes" id="UP000265020"/>
    </source>
</evidence>
<feature type="coiled-coil region" evidence="1">
    <location>
        <begin position="6"/>
        <end position="75"/>
    </location>
</feature>
<dbReference type="GeneTree" id="ENSGT00940000175584"/>
<dbReference type="AlphaFoldDB" id="A0A3Q2E0J4"/>
<proteinExistence type="predicted"/>
<dbReference type="OMA" id="NKMHFEA"/>
<dbReference type="Proteomes" id="UP000265020">
    <property type="component" value="Unassembled WGS sequence"/>
</dbReference>
<keyword evidence="3" id="KW-1185">Reference proteome</keyword>
<accession>A0A3Q2E0J4</accession>
<evidence type="ECO:0000313" key="2">
    <source>
        <dbReference type="Ensembl" id="ENSCVAP00000024779.1"/>
    </source>
</evidence>
<organism evidence="2 3">
    <name type="scientific">Cyprinodon variegatus</name>
    <name type="common">Sheepshead minnow</name>
    <dbReference type="NCBI Taxonomy" id="28743"/>
    <lineage>
        <taxon>Eukaryota</taxon>
        <taxon>Metazoa</taxon>
        <taxon>Chordata</taxon>
        <taxon>Craniata</taxon>
        <taxon>Vertebrata</taxon>
        <taxon>Euteleostomi</taxon>
        <taxon>Actinopterygii</taxon>
        <taxon>Neopterygii</taxon>
        <taxon>Teleostei</taxon>
        <taxon>Neoteleostei</taxon>
        <taxon>Acanthomorphata</taxon>
        <taxon>Ovalentaria</taxon>
        <taxon>Atherinomorphae</taxon>
        <taxon>Cyprinodontiformes</taxon>
        <taxon>Cyprinodontidae</taxon>
        <taxon>Cyprinodon</taxon>
    </lineage>
</organism>
<name>A0A3Q2E0J4_CYPVA</name>
<keyword evidence="1" id="KW-0175">Coiled coil</keyword>
<reference evidence="2" key="2">
    <citation type="submission" date="2025-09" db="UniProtKB">
        <authorList>
            <consortium name="Ensembl"/>
        </authorList>
    </citation>
    <scope>IDENTIFICATION</scope>
</reference>
<dbReference type="STRING" id="28743.ENSCVAP00000024779"/>
<sequence>IQQTQTEKQKALAEELAKKCDDLQLQVAALSKVLETLNRSQKQAAAVHGTVEVRLNRALEEVEMLKSELSKAKQINKMHLEAAQMLSFTEEEFMKASDSGKP</sequence>
<dbReference type="Ensembl" id="ENSCVAT00000003318.1">
    <property type="protein sequence ID" value="ENSCVAP00000024779.1"/>
    <property type="gene ID" value="ENSCVAG00000009102.1"/>
</dbReference>
<reference evidence="2" key="1">
    <citation type="submission" date="2025-08" db="UniProtKB">
        <authorList>
            <consortium name="Ensembl"/>
        </authorList>
    </citation>
    <scope>IDENTIFICATION</scope>
</reference>
<dbReference type="PANTHER" id="PTHR23313">
    <property type="entry name" value="TSEC1-RELATED"/>
    <property type="match status" value="1"/>
</dbReference>
<evidence type="ECO:0000256" key="1">
    <source>
        <dbReference type="SAM" id="Coils"/>
    </source>
</evidence>
<dbReference type="PANTHER" id="PTHR23313:SF0">
    <property type="entry name" value="TESTIS-EXPRESSED PROTEIN 9"/>
    <property type="match status" value="1"/>
</dbReference>
<protein>
    <submittedName>
        <fullName evidence="2">Uncharacterized protein</fullName>
    </submittedName>
</protein>